<dbReference type="EMBL" id="BAABME010002252">
    <property type="protein sequence ID" value="GAA0153776.1"/>
    <property type="molecule type" value="Genomic_DNA"/>
</dbReference>
<comment type="caution">
    <text evidence="2">The sequence shown here is derived from an EMBL/GenBank/DDBJ whole genome shotgun (WGS) entry which is preliminary data.</text>
</comment>
<keyword evidence="1" id="KW-0472">Membrane</keyword>
<feature type="transmembrane region" description="Helical" evidence="1">
    <location>
        <begin position="98"/>
        <end position="118"/>
    </location>
</feature>
<keyword evidence="1" id="KW-0812">Transmembrane</keyword>
<dbReference type="Proteomes" id="UP001454036">
    <property type="component" value="Unassembled WGS sequence"/>
</dbReference>
<organism evidence="2 3">
    <name type="scientific">Lithospermum erythrorhizon</name>
    <name type="common">Purple gromwell</name>
    <name type="synonym">Lithospermum officinale var. erythrorhizon</name>
    <dbReference type="NCBI Taxonomy" id="34254"/>
    <lineage>
        <taxon>Eukaryota</taxon>
        <taxon>Viridiplantae</taxon>
        <taxon>Streptophyta</taxon>
        <taxon>Embryophyta</taxon>
        <taxon>Tracheophyta</taxon>
        <taxon>Spermatophyta</taxon>
        <taxon>Magnoliopsida</taxon>
        <taxon>eudicotyledons</taxon>
        <taxon>Gunneridae</taxon>
        <taxon>Pentapetalae</taxon>
        <taxon>asterids</taxon>
        <taxon>lamiids</taxon>
        <taxon>Boraginales</taxon>
        <taxon>Boraginaceae</taxon>
        <taxon>Boraginoideae</taxon>
        <taxon>Lithospermeae</taxon>
        <taxon>Lithospermum</taxon>
    </lineage>
</organism>
<reference evidence="2 3" key="1">
    <citation type="submission" date="2024-01" db="EMBL/GenBank/DDBJ databases">
        <title>The complete chloroplast genome sequence of Lithospermum erythrorhizon: insights into the phylogenetic relationship among Boraginaceae species and the maternal lineages of purple gromwells.</title>
        <authorList>
            <person name="Okada T."/>
            <person name="Watanabe K."/>
        </authorList>
    </citation>
    <scope>NUCLEOTIDE SEQUENCE [LARGE SCALE GENOMIC DNA]</scope>
</reference>
<keyword evidence="1" id="KW-1133">Transmembrane helix</keyword>
<proteinExistence type="predicted"/>
<evidence type="ECO:0000256" key="1">
    <source>
        <dbReference type="SAM" id="Phobius"/>
    </source>
</evidence>
<keyword evidence="3" id="KW-1185">Reference proteome</keyword>
<accession>A0AAV3PRT7</accession>
<dbReference type="AlphaFoldDB" id="A0AAV3PRT7"/>
<name>A0AAV3PRT7_LITER</name>
<sequence>MRLLRTTWLSLCNLMNQVSITNERALREKAIMVAGRVSIVNDGNRLKASCPVCLEAMCTPLESDLKMVLALHMSLWHPDDVNLQWDIMTNKKESNVHVPSFALGLGVAAGISVFLAFVGKNKTRALANTDQKVVFKWK</sequence>
<gene>
    <name evidence="2" type="ORF">LIER_11937</name>
</gene>
<protein>
    <submittedName>
        <fullName evidence="2">Uncharacterized protein</fullName>
    </submittedName>
</protein>
<evidence type="ECO:0000313" key="2">
    <source>
        <dbReference type="EMBL" id="GAA0153776.1"/>
    </source>
</evidence>
<evidence type="ECO:0000313" key="3">
    <source>
        <dbReference type="Proteomes" id="UP001454036"/>
    </source>
</evidence>